<evidence type="ECO:0000259" key="14">
    <source>
        <dbReference type="Pfam" id="PF13735"/>
    </source>
</evidence>
<evidence type="ECO:0000313" key="16">
    <source>
        <dbReference type="Proteomes" id="UP000195043"/>
    </source>
</evidence>
<keyword evidence="16" id="KW-1185">Reference proteome</keyword>
<evidence type="ECO:0000256" key="6">
    <source>
        <dbReference type="ARBA" id="ARBA00022741"/>
    </source>
</evidence>
<dbReference type="GO" id="GO:0000049">
    <property type="term" value="F:tRNA binding"/>
    <property type="evidence" value="ECO:0007669"/>
    <property type="project" value="UniProtKB-UniRule"/>
</dbReference>
<dbReference type="Gene3D" id="1.10.110.30">
    <property type="match status" value="1"/>
</dbReference>
<evidence type="ECO:0000256" key="4">
    <source>
        <dbReference type="ARBA" id="ARBA00022695"/>
    </source>
</evidence>
<dbReference type="InterPro" id="IPR023068">
    <property type="entry name" value="CCA-adding_enz_firmicutes"/>
</dbReference>
<accession>A0A242A7N3</accession>
<feature type="domain" description="CCA-adding enzyme C-terminal" evidence="14">
    <location>
        <begin position="250"/>
        <end position="395"/>
    </location>
</feature>
<feature type="binding site" evidence="11">
    <location>
        <position position="47"/>
    </location>
    <ligand>
        <name>Mg(2+)</name>
        <dbReference type="ChEBI" id="CHEBI:18420"/>
    </ligand>
</feature>
<evidence type="ECO:0000256" key="5">
    <source>
        <dbReference type="ARBA" id="ARBA00022723"/>
    </source>
</evidence>
<evidence type="ECO:0000256" key="2">
    <source>
        <dbReference type="ARBA" id="ARBA00022679"/>
    </source>
</evidence>
<dbReference type="InterPro" id="IPR032810">
    <property type="entry name" value="CCA-adding_enz_C"/>
</dbReference>
<keyword evidence="8 11" id="KW-0067">ATP-binding</keyword>
<comment type="function">
    <text evidence="11">Catalyzes the addition and repair of the essential 3'-terminal CCA sequence in tRNAs without using a nucleic acid template. Adds these three nucleotides in the order of C, C, and A to the tRNA nucleotide-73, using CTP and ATP as substrates and producing inorganic pyrophosphate. tRNA 3'-terminal CCA addition is required both for tRNA processing and repair. Also involved in tRNA surveillance by mediating tandem CCA addition to generate a CCACCA at the 3' terminus of unstable tRNAs. While stable tRNAs receive only 3'-terminal CCA, unstable tRNAs are marked with CCACCA and rapidly degraded.</text>
</comment>
<feature type="binding site" evidence="11">
    <location>
        <position position="168"/>
    </location>
    <ligand>
        <name>CTP</name>
        <dbReference type="ChEBI" id="CHEBI:37563"/>
    </ligand>
</feature>
<dbReference type="PANTHER" id="PTHR46173">
    <property type="entry name" value="CCA TRNA NUCLEOTIDYLTRANSFERASE 1, MITOCHONDRIAL"/>
    <property type="match status" value="1"/>
</dbReference>
<dbReference type="GO" id="GO:0005524">
    <property type="term" value="F:ATP binding"/>
    <property type="evidence" value="ECO:0007669"/>
    <property type="project" value="UniProtKB-UniRule"/>
</dbReference>
<dbReference type="EC" id="2.7.7.72" evidence="11"/>
<dbReference type="InterPro" id="IPR050264">
    <property type="entry name" value="Bact_CCA-adding_enz_type3_sf"/>
</dbReference>
<evidence type="ECO:0000256" key="11">
    <source>
        <dbReference type="HAMAP-Rule" id="MF_01263"/>
    </source>
</evidence>
<dbReference type="EMBL" id="NGKU01000001">
    <property type="protein sequence ID" value="OTN77046.1"/>
    <property type="molecule type" value="Genomic_DNA"/>
</dbReference>
<keyword evidence="4 11" id="KW-0548">Nucleotidyltransferase</keyword>
<comment type="cofactor">
    <cofactor evidence="1 11">
        <name>Mg(2+)</name>
        <dbReference type="ChEBI" id="CHEBI:18420"/>
    </cofactor>
</comment>
<feature type="binding site" evidence="11">
    <location>
        <position position="162"/>
    </location>
    <ligand>
        <name>ATP</name>
        <dbReference type="ChEBI" id="CHEBI:30616"/>
    </ligand>
</feature>
<organism evidence="15 16">
    <name type="scientific">Candidatus Enterococcus testudinis</name>
    <dbReference type="NCBI Taxonomy" id="1834191"/>
    <lineage>
        <taxon>Bacteria</taxon>
        <taxon>Bacillati</taxon>
        <taxon>Bacillota</taxon>
        <taxon>Bacilli</taxon>
        <taxon>Lactobacillales</taxon>
        <taxon>Enterococcaceae</taxon>
        <taxon>Enterococcus</taxon>
    </lineage>
</organism>
<dbReference type="Pfam" id="PF13735">
    <property type="entry name" value="tRNA_NucTran2_2"/>
    <property type="match status" value="1"/>
</dbReference>
<dbReference type="OrthoDB" id="9805698at2"/>
<feature type="binding site" evidence="11">
    <location>
        <position position="32"/>
    </location>
    <ligand>
        <name>CTP</name>
        <dbReference type="ChEBI" id="CHEBI:37563"/>
    </ligand>
</feature>
<gene>
    <name evidence="11" type="primary">cca</name>
    <name evidence="15" type="ORF">A5886_002126</name>
</gene>
<dbReference type="HAMAP" id="MF_01263">
    <property type="entry name" value="CCA_bact_type3"/>
    <property type="match status" value="1"/>
</dbReference>
<feature type="binding site" evidence="11">
    <location>
        <position position="45"/>
    </location>
    <ligand>
        <name>Mg(2+)</name>
        <dbReference type="ChEBI" id="CHEBI:18420"/>
    </ligand>
</feature>
<evidence type="ECO:0000256" key="7">
    <source>
        <dbReference type="ARBA" id="ARBA00022800"/>
    </source>
</evidence>
<dbReference type="CDD" id="cd05398">
    <property type="entry name" value="NT_ClassII-CCAase"/>
    <property type="match status" value="1"/>
</dbReference>
<feature type="binding site" evidence="11">
    <location>
        <position position="32"/>
    </location>
    <ligand>
        <name>ATP</name>
        <dbReference type="ChEBI" id="CHEBI:30616"/>
    </ligand>
</feature>
<comment type="caution">
    <text evidence="15">The sequence shown here is derived from an EMBL/GenBank/DDBJ whole genome shotgun (WGS) entry which is preliminary data.</text>
</comment>
<dbReference type="Gene3D" id="1.20.58.560">
    <property type="match status" value="1"/>
</dbReference>
<dbReference type="InterPro" id="IPR032828">
    <property type="entry name" value="PolyA_RNA-bd"/>
</dbReference>
<dbReference type="Pfam" id="PF01743">
    <property type="entry name" value="PolyA_pol"/>
    <property type="match status" value="1"/>
</dbReference>
<feature type="binding site" evidence="11">
    <location>
        <position position="165"/>
    </location>
    <ligand>
        <name>ATP</name>
        <dbReference type="ChEBI" id="CHEBI:30616"/>
    </ligand>
</feature>
<dbReference type="SUPFAM" id="SSF81301">
    <property type="entry name" value="Nucleotidyltransferase"/>
    <property type="match status" value="1"/>
</dbReference>
<evidence type="ECO:0000256" key="8">
    <source>
        <dbReference type="ARBA" id="ARBA00022840"/>
    </source>
</evidence>
<feature type="binding site" evidence="11">
    <location>
        <position position="162"/>
    </location>
    <ligand>
        <name>CTP</name>
        <dbReference type="ChEBI" id="CHEBI:37563"/>
    </ligand>
</feature>
<dbReference type="GO" id="GO:0160016">
    <property type="term" value="F:CCACCA tRNA nucleotidyltransferase activity"/>
    <property type="evidence" value="ECO:0007669"/>
    <property type="project" value="RHEA"/>
</dbReference>
<feature type="binding site" evidence="11">
    <location>
        <position position="159"/>
    </location>
    <ligand>
        <name>ATP</name>
        <dbReference type="ChEBI" id="CHEBI:30616"/>
    </ligand>
</feature>
<protein>
    <recommendedName>
        <fullName evidence="11">CCA-adding enzyme</fullName>
        <ecNumber evidence="11">2.7.7.72</ecNumber>
    </recommendedName>
    <alternativeName>
        <fullName evidence="11">CCA tRNA nucleotidyltransferase</fullName>
    </alternativeName>
    <alternativeName>
        <fullName evidence="11">tRNA CCA-pyrophosphorylase</fullName>
    </alternativeName>
    <alternativeName>
        <fullName evidence="11">tRNA adenylyl-/cytidylyl- transferase</fullName>
    </alternativeName>
    <alternativeName>
        <fullName evidence="11">tRNA nucleotidyltransferase</fullName>
    </alternativeName>
    <alternativeName>
        <fullName evidence="11">tRNA-NT</fullName>
    </alternativeName>
</protein>
<dbReference type="AlphaFoldDB" id="A0A242A7N3"/>
<comment type="catalytic activity">
    <reaction evidence="11">
        <text>a tRNA precursor + 2 CTP + ATP = a tRNA with a 3' CCA end + 3 diphosphate</text>
        <dbReference type="Rhea" id="RHEA:14433"/>
        <dbReference type="Rhea" id="RHEA-COMP:10465"/>
        <dbReference type="Rhea" id="RHEA-COMP:10468"/>
        <dbReference type="ChEBI" id="CHEBI:30616"/>
        <dbReference type="ChEBI" id="CHEBI:33019"/>
        <dbReference type="ChEBI" id="CHEBI:37563"/>
        <dbReference type="ChEBI" id="CHEBI:74896"/>
        <dbReference type="ChEBI" id="CHEBI:83071"/>
        <dbReference type="EC" id="2.7.7.72"/>
    </reaction>
</comment>
<feature type="binding site" evidence="11">
    <location>
        <position position="165"/>
    </location>
    <ligand>
        <name>CTP</name>
        <dbReference type="ChEBI" id="CHEBI:37563"/>
    </ligand>
</feature>
<keyword evidence="3 11" id="KW-0819">tRNA processing</keyword>
<dbReference type="Pfam" id="PF12627">
    <property type="entry name" value="PolyA_pol_RNAbd"/>
    <property type="match status" value="1"/>
</dbReference>
<feature type="binding site" evidence="11">
    <location>
        <position position="116"/>
    </location>
    <ligand>
        <name>ATP</name>
        <dbReference type="ChEBI" id="CHEBI:30616"/>
    </ligand>
</feature>
<dbReference type="PANTHER" id="PTHR46173:SF1">
    <property type="entry name" value="CCA TRNA NUCLEOTIDYLTRANSFERASE 1, MITOCHONDRIAL"/>
    <property type="match status" value="1"/>
</dbReference>
<keyword evidence="9 11" id="KW-0460">Magnesium</keyword>
<dbReference type="GO" id="GO:0042245">
    <property type="term" value="P:RNA repair"/>
    <property type="evidence" value="ECO:0007669"/>
    <property type="project" value="UniProtKB-KW"/>
</dbReference>
<evidence type="ECO:0000259" key="13">
    <source>
        <dbReference type="Pfam" id="PF12627"/>
    </source>
</evidence>
<dbReference type="Gene3D" id="1.10.246.80">
    <property type="match status" value="1"/>
</dbReference>
<evidence type="ECO:0000256" key="1">
    <source>
        <dbReference type="ARBA" id="ARBA00001946"/>
    </source>
</evidence>
<keyword evidence="2 11" id="KW-0808">Transferase</keyword>
<dbReference type="GO" id="GO:0000287">
    <property type="term" value="F:magnesium ion binding"/>
    <property type="evidence" value="ECO:0007669"/>
    <property type="project" value="UniProtKB-UniRule"/>
</dbReference>
<reference evidence="15 16" key="1">
    <citation type="submission" date="2017-05" db="EMBL/GenBank/DDBJ databases">
        <title>The Genome Sequence of Enterococcus sp. 8G7_MSG3316.</title>
        <authorList>
            <consortium name="The Broad Institute Genomics Platform"/>
            <consortium name="The Broad Institute Genomic Center for Infectious Diseases"/>
            <person name="Earl A."/>
            <person name="Manson A."/>
            <person name="Schwartman J."/>
            <person name="Gilmore M."/>
            <person name="Abouelleil A."/>
            <person name="Cao P."/>
            <person name="Chapman S."/>
            <person name="Cusick C."/>
            <person name="Shea T."/>
            <person name="Young S."/>
            <person name="Neafsey D."/>
            <person name="Nusbaum C."/>
            <person name="Birren B."/>
        </authorList>
    </citation>
    <scope>NUCLEOTIDE SEQUENCE [LARGE SCALE GENOMIC DNA]</scope>
    <source>
        <strain evidence="15 16">8G7_MSG3316</strain>
    </source>
</reference>
<evidence type="ECO:0000313" key="15">
    <source>
        <dbReference type="EMBL" id="OTN77046.1"/>
    </source>
</evidence>
<name>A0A242A7N3_9ENTE</name>
<comment type="similarity">
    <text evidence="11">Belongs to the tRNA nucleotidyltransferase/poly(A) polymerase family. Bacterial CCA-adding enzyme type 3 subfamily.</text>
</comment>
<comment type="miscellaneous">
    <text evidence="11">A single active site specifically recognizes both ATP and CTP and is responsible for their addition.</text>
</comment>
<evidence type="ECO:0000256" key="9">
    <source>
        <dbReference type="ARBA" id="ARBA00022842"/>
    </source>
</evidence>
<feature type="binding site" evidence="11">
    <location>
        <position position="35"/>
    </location>
    <ligand>
        <name>ATP</name>
        <dbReference type="ChEBI" id="CHEBI:30616"/>
    </ligand>
</feature>
<dbReference type="InterPro" id="IPR002646">
    <property type="entry name" value="PolA_pol_head_dom"/>
</dbReference>
<evidence type="ECO:0000256" key="3">
    <source>
        <dbReference type="ARBA" id="ARBA00022694"/>
    </source>
</evidence>
<dbReference type="InterPro" id="IPR043519">
    <property type="entry name" value="NT_sf"/>
</dbReference>
<dbReference type="STRING" id="1834191.A5886_002126"/>
<feature type="binding site" evidence="11">
    <location>
        <position position="116"/>
    </location>
    <ligand>
        <name>CTP</name>
        <dbReference type="ChEBI" id="CHEBI:37563"/>
    </ligand>
</feature>
<dbReference type="SUPFAM" id="SSF81891">
    <property type="entry name" value="Poly A polymerase C-terminal region-like"/>
    <property type="match status" value="1"/>
</dbReference>
<comment type="subunit">
    <text evidence="11">Homodimer.</text>
</comment>
<feature type="domain" description="Poly A polymerase head" evidence="12">
    <location>
        <begin position="27"/>
        <end position="147"/>
    </location>
</feature>
<feature type="binding site" evidence="11">
    <location>
        <position position="159"/>
    </location>
    <ligand>
        <name>CTP</name>
        <dbReference type="ChEBI" id="CHEBI:37563"/>
    </ligand>
</feature>
<comment type="catalytic activity">
    <reaction evidence="11">
        <text>a tRNA with a 3' CCA end + 2 CTP + ATP = a tRNA with a 3' CCACCA end + 3 diphosphate</text>
        <dbReference type="Rhea" id="RHEA:76235"/>
        <dbReference type="Rhea" id="RHEA-COMP:10468"/>
        <dbReference type="Rhea" id="RHEA-COMP:18655"/>
        <dbReference type="ChEBI" id="CHEBI:30616"/>
        <dbReference type="ChEBI" id="CHEBI:33019"/>
        <dbReference type="ChEBI" id="CHEBI:37563"/>
        <dbReference type="ChEBI" id="CHEBI:83071"/>
        <dbReference type="ChEBI" id="CHEBI:195187"/>
    </reaction>
</comment>
<keyword evidence="5 11" id="KW-0479">Metal-binding</keyword>
<proteinExistence type="inferred from homology"/>
<evidence type="ECO:0000256" key="10">
    <source>
        <dbReference type="ARBA" id="ARBA00022884"/>
    </source>
</evidence>
<feature type="binding site" evidence="11">
    <location>
        <position position="168"/>
    </location>
    <ligand>
        <name>ATP</name>
        <dbReference type="ChEBI" id="CHEBI:30616"/>
    </ligand>
</feature>
<evidence type="ECO:0000259" key="12">
    <source>
        <dbReference type="Pfam" id="PF01743"/>
    </source>
</evidence>
<feature type="binding site" evidence="11">
    <location>
        <position position="35"/>
    </location>
    <ligand>
        <name>CTP</name>
        <dbReference type="ChEBI" id="CHEBI:37563"/>
    </ligand>
</feature>
<dbReference type="NCBIfam" id="NF009814">
    <property type="entry name" value="PRK13299.1"/>
    <property type="match status" value="1"/>
</dbReference>
<dbReference type="Proteomes" id="UP000195043">
    <property type="component" value="Unassembled WGS sequence"/>
</dbReference>
<sequence>MKLNNLPEAFTQAAPLLRKIEEAGFEAYFVGGSVRDTILNQPIHDVDIATSAFPAEVKALFPRTIDIGIEHGTVLVLWEQGQYEITTFRTEATYQDFRRPDKVDFVRSLQEDLKRRDFTINALALQKDGQVIDLFDGLADLKNQVLRAVGNPQERFHEDALRMMRGLRFVSQLGFELEERTFLAIQENHPLLAKISVERVMIEFVKMLLGTHRNQALRAFVATECYQYCPGLRPYGEALLRMADLPALPLDKEEAAWLLLIDQLHLSTTAVRPFLKDWKCSNACIRQVQAGYQALQMRKAGDWTDRALYQAGLPTIHLVESVLPFIGQEDRFSVVAARYQALPIHQLQDLAINGRDLLEAIDRPSGPWLKEVLQQLEASVVTGEISNQRDGLLAYAKALLAQSKE</sequence>
<dbReference type="GO" id="GO:0001680">
    <property type="term" value="P:tRNA 3'-terminal CCA addition"/>
    <property type="evidence" value="ECO:0007669"/>
    <property type="project" value="UniProtKB-UniRule"/>
</dbReference>
<feature type="domain" description="tRNA nucleotidyltransferase/poly(A) polymerase RNA and SrmB- binding" evidence="13">
    <location>
        <begin position="174"/>
        <end position="232"/>
    </location>
</feature>
<keyword evidence="7 11" id="KW-0692">RNA repair</keyword>
<keyword evidence="10 11" id="KW-0694">RNA-binding</keyword>
<dbReference type="RefSeq" id="WP_086275118.1">
    <property type="nucleotide sequence ID" value="NZ_NGKU01000001.1"/>
</dbReference>
<keyword evidence="6 11" id="KW-0547">Nucleotide-binding</keyword>
<dbReference type="Gene3D" id="3.30.460.10">
    <property type="entry name" value="Beta Polymerase, domain 2"/>
    <property type="match status" value="1"/>
</dbReference>
<dbReference type="GO" id="GO:0004810">
    <property type="term" value="F:CCA tRNA nucleotidyltransferase activity"/>
    <property type="evidence" value="ECO:0007669"/>
    <property type="project" value="UniProtKB-UniRule"/>
</dbReference>